<sequence>MELKASLSKIEEIKGRIEELESVLRSFEIRTEYLEINESRQSEQLNHLQSQVENRDHFMGEAVVQI</sequence>
<protein>
    <submittedName>
        <fullName evidence="2">Uncharacterized protein</fullName>
    </submittedName>
</protein>
<dbReference type="EMBL" id="JABFAF010278540">
    <property type="protein sequence ID" value="MBA0881001.1"/>
    <property type="molecule type" value="Genomic_DNA"/>
</dbReference>
<keyword evidence="3" id="KW-1185">Reference proteome</keyword>
<evidence type="ECO:0000313" key="3">
    <source>
        <dbReference type="Proteomes" id="UP000593576"/>
    </source>
</evidence>
<name>A0A7J9NCE9_GOSSC</name>
<dbReference type="AlphaFoldDB" id="A0A7J9NCE9"/>
<feature type="coiled-coil region" evidence="1">
    <location>
        <begin position="3"/>
        <end position="30"/>
    </location>
</feature>
<gene>
    <name evidence="2" type="ORF">Goshw_029561</name>
</gene>
<proteinExistence type="predicted"/>
<dbReference type="OrthoDB" id="1000550at2759"/>
<organism evidence="2 3">
    <name type="scientific">Gossypium schwendimanii</name>
    <name type="common">Cotton</name>
    <dbReference type="NCBI Taxonomy" id="34291"/>
    <lineage>
        <taxon>Eukaryota</taxon>
        <taxon>Viridiplantae</taxon>
        <taxon>Streptophyta</taxon>
        <taxon>Embryophyta</taxon>
        <taxon>Tracheophyta</taxon>
        <taxon>Spermatophyta</taxon>
        <taxon>Magnoliopsida</taxon>
        <taxon>eudicotyledons</taxon>
        <taxon>Gunneridae</taxon>
        <taxon>Pentapetalae</taxon>
        <taxon>rosids</taxon>
        <taxon>malvids</taxon>
        <taxon>Malvales</taxon>
        <taxon>Malvaceae</taxon>
        <taxon>Malvoideae</taxon>
        <taxon>Gossypium</taxon>
    </lineage>
</organism>
<comment type="caution">
    <text evidence="2">The sequence shown here is derived from an EMBL/GenBank/DDBJ whole genome shotgun (WGS) entry which is preliminary data.</text>
</comment>
<reference evidence="2 3" key="1">
    <citation type="journal article" date="2019" name="Genome Biol. Evol.">
        <title>Insights into the evolution of the New World diploid cottons (Gossypium, subgenus Houzingenia) based on genome sequencing.</title>
        <authorList>
            <person name="Grover C.E."/>
            <person name="Arick M.A. 2nd"/>
            <person name="Thrash A."/>
            <person name="Conover J.L."/>
            <person name="Sanders W.S."/>
            <person name="Peterson D.G."/>
            <person name="Frelichowski J.E."/>
            <person name="Scheffler J.A."/>
            <person name="Scheffler B.E."/>
            <person name="Wendel J.F."/>
        </authorList>
    </citation>
    <scope>NUCLEOTIDE SEQUENCE [LARGE SCALE GENOMIC DNA]</scope>
    <source>
        <strain evidence="2">1</strain>
        <tissue evidence="2">Leaf</tissue>
    </source>
</reference>
<dbReference type="Proteomes" id="UP000593576">
    <property type="component" value="Unassembled WGS sequence"/>
</dbReference>
<evidence type="ECO:0000256" key="1">
    <source>
        <dbReference type="SAM" id="Coils"/>
    </source>
</evidence>
<evidence type="ECO:0000313" key="2">
    <source>
        <dbReference type="EMBL" id="MBA0881001.1"/>
    </source>
</evidence>
<keyword evidence="1" id="KW-0175">Coiled coil</keyword>
<accession>A0A7J9NCE9</accession>